<organism evidence="1 2">
    <name type="scientific">Mycolicibacterium septicum DSM 44393</name>
    <dbReference type="NCBI Taxonomy" id="1341646"/>
    <lineage>
        <taxon>Bacteria</taxon>
        <taxon>Bacillati</taxon>
        <taxon>Actinomycetota</taxon>
        <taxon>Actinomycetes</taxon>
        <taxon>Mycobacteriales</taxon>
        <taxon>Mycobacteriaceae</taxon>
        <taxon>Mycolicibacterium</taxon>
    </lineage>
</organism>
<dbReference type="RefSeq" id="WP_044519909.1">
    <property type="nucleotide sequence ID" value="NZ_HG322952.1"/>
</dbReference>
<proteinExistence type="predicted"/>
<accession>A0A7X6RZL3</accession>
<dbReference type="EMBL" id="JAAXPJ010000017">
    <property type="protein sequence ID" value="NKZ15367.1"/>
    <property type="molecule type" value="Genomic_DNA"/>
</dbReference>
<comment type="caution">
    <text evidence="1">The sequence shown here is derived from an EMBL/GenBank/DDBJ whole genome shotgun (WGS) entry which is preliminary data.</text>
</comment>
<name>A0A7X6RZL3_9MYCO</name>
<dbReference type="AlphaFoldDB" id="A0A7X6RZL3"/>
<dbReference type="Proteomes" id="UP000518188">
    <property type="component" value="Unassembled WGS sequence"/>
</dbReference>
<evidence type="ECO:0000313" key="1">
    <source>
        <dbReference type="EMBL" id="NKZ15367.1"/>
    </source>
</evidence>
<gene>
    <name evidence="1" type="ORF">HGA11_30785</name>
</gene>
<protein>
    <submittedName>
        <fullName evidence="1">Uncharacterized protein</fullName>
    </submittedName>
</protein>
<evidence type="ECO:0000313" key="2">
    <source>
        <dbReference type="Proteomes" id="UP000518188"/>
    </source>
</evidence>
<reference evidence="1 2" key="1">
    <citation type="submission" date="2020-04" db="EMBL/GenBank/DDBJ databases">
        <title>MicrobeNet Type strains.</title>
        <authorList>
            <person name="Nicholson A.C."/>
        </authorList>
    </citation>
    <scope>NUCLEOTIDE SEQUENCE [LARGE SCALE GENOMIC DNA]</scope>
    <source>
        <strain evidence="1 2">ATCC 700731</strain>
    </source>
</reference>
<sequence>MYIPNELLSRLVGARLYSVEIVLNDYVHLKFDGAAGGGEPAVLACYVWPVVESAGRVWRETDLGYADSLRKLTPGTVASTAERTGIGLRIELDTGTLVIHPALDEVFVEIAMLTGFDDEAWMVWRPGEDSFEDLV</sequence>